<organism evidence="5 6">
    <name type="scientific">Symbiodinium necroappetens</name>
    <dbReference type="NCBI Taxonomy" id="1628268"/>
    <lineage>
        <taxon>Eukaryota</taxon>
        <taxon>Sar</taxon>
        <taxon>Alveolata</taxon>
        <taxon>Dinophyceae</taxon>
        <taxon>Suessiales</taxon>
        <taxon>Symbiodiniaceae</taxon>
        <taxon>Symbiodinium</taxon>
    </lineage>
</organism>
<comment type="cofactor">
    <cofactor evidence="1">
        <name>Zn(2+)</name>
        <dbReference type="ChEBI" id="CHEBI:29105"/>
    </cofactor>
</comment>
<reference evidence="5" key="1">
    <citation type="submission" date="2021-02" db="EMBL/GenBank/DDBJ databases">
        <authorList>
            <person name="Dougan E. K."/>
            <person name="Rhodes N."/>
            <person name="Thang M."/>
            <person name="Chan C."/>
        </authorList>
    </citation>
    <scope>NUCLEOTIDE SEQUENCE</scope>
</reference>
<dbReference type="Pfam" id="PF04389">
    <property type="entry name" value="Peptidase_M28"/>
    <property type="match status" value="1"/>
</dbReference>
<dbReference type="Proteomes" id="UP000601435">
    <property type="component" value="Unassembled WGS sequence"/>
</dbReference>
<evidence type="ECO:0000259" key="4">
    <source>
        <dbReference type="Pfam" id="PF04389"/>
    </source>
</evidence>
<protein>
    <recommendedName>
        <fullName evidence="4">Peptidase M28 domain-containing protein</fullName>
    </recommendedName>
</protein>
<gene>
    <name evidence="5" type="ORF">SNEC2469_LOCUS3001</name>
</gene>
<evidence type="ECO:0000256" key="2">
    <source>
        <dbReference type="ARBA" id="ARBA00005634"/>
    </source>
</evidence>
<keyword evidence="3" id="KW-0732">Signal</keyword>
<keyword evidence="6" id="KW-1185">Reference proteome</keyword>
<accession>A0A812KGE9</accession>
<dbReference type="InterPro" id="IPR045175">
    <property type="entry name" value="M28_fam"/>
</dbReference>
<dbReference type="EMBL" id="CAJNJA010007346">
    <property type="protein sequence ID" value="CAE7223495.1"/>
    <property type="molecule type" value="Genomic_DNA"/>
</dbReference>
<dbReference type="PANTHER" id="PTHR12147">
    <property type="entry name" value="METALLOPEPTIDASE M28 FAMILY MEMBER"/>
    <property type="match status" value="1"/>
</dbReference>
<feature type="signal peptide" evidence="3">
    <location>
        <begin position="1"/>
        <end position="17"/>
    </location>
</feature>
<dbReference type="GO" id="GO:0008235">
    <property type="term" value="F:metalloexopeptidase activity"/>
    <property type="evidence" value="ECO:0007669"/>
    <property type="project" value="InterPro"/>
</dbReference>
<evidence type="ECO:0000313" key="5">
    <source>
        <dbReference type="EMBL" id="CAE7223495.1"/>
    </source>
</evidence>
<dbReference type="SUPFAM" id="SSF53187">
    <property type="entry name" value="Zn-dependent exopeptidases"/>
    <property type="match status" value="1"/>
</dbReference>
<dbReference type="PANTHER" id="PTHR12147:SF26">
    <property type="entry name" value="PEPTIDASE M28 DOMAIN-CONTAINING PROTEIN"/>
    <property type="match status" value="1"/>
</dbReference>
<dbReference type="AlphaFoldDB" id="A0A812KGE9"/>
<evidence type="ECO:0000256" key="1">
    <source>
        <dbReference type="ARBA" id="ARBA00001947"/>
    </source>
</evidence>
<name>A0A812KGE9_9DINO</name>
<dbReference type="Gene3D" id="3.40.630.10">
    <property type="entry name" value="Zn peptidases"/>
    <property type="match status" value="1"/>
</dbReference>
<evidence type="ECO:0000313" key="6">
    <source>
        <dbReference type="Proteomes" id="UP000601435"/>
    </source>
</evidence>
<feature type="chain" id="PRO_5032408054" description="Peptidase M28 domain-containing protein" evidence="3">
    <location>
        <begin position="18"/>
        <end position="470"/>
    </location>
</feature>
<dbReference type="InterPro" id="IPR007484">
    <property type="entry name" value="Peptidase_M28"/>
</dbReference>
<comment type="caution">
    <text evidence="5">The sequence shown here is derived from an EMBL/GenBank/DDBJ whole genome shotgun (WGS) entry which is preliminary data.</text>
</comment>
<proteinExistence type="inferred from homology"/>
<comment type="similarity">
    <text evidence="2">Belongs to the peptidase M28 family. M28B subfamily.</text>
</comment>
<dbReference type="GO" id="GO:0006508">
    <property type="term" value="P:proteolysis"/>
    <property type="evidence" value="ECO:0007669"/>
    <property type="project" value="InterPro"/>
</dbReference>
<evidence type="ECO:0000256" key="3">
    <source>
        <dbReference type="SAM" id="SignalP"/>
    </source>
</evidence>
<dbReference type="OrthoDB" id="408840at2759"/>
<feature type="domain" description="Peptidase M28" evidence="4">
    <location>
        <begin position="218"/>
        <end position="458"/>
    </location>
</feature>
<sequence>MSVLCQRVLLLASVASAAQLPRLHPTAASSLGEGTWWAKVGDHLVHAPATDSGLSSNVGDYYYAYGSHGALTDELHEKRVGGAGRLHIFHLPEGKDSLATQLPKVAGRRDSVSALVQLNHQDVLSDARLFPAYDVPKDYSSGLSSAGERVEKQAVDSITPSSAMRQLKELVALGDGSTQTRSYSNPTASANSVSFLEKKFKEMGYSVCKQQFGEQTSVVASLQGSDAGAGSVTLGGHYDSRPFEGLAPGAVDNGSGAAAVLTIAKALADAKVKPQKSIFFAAFAAEEPGLLGSEEYANRLMKSSAGTSFAEAGSNFSQQLFTRLCGEEPASSFLEANTRGKGSRNKAKHQALVMDEIAWRSTNIKASTGPVVNLESYDWAKDVLDHLAGASQAHNGKSLKVTHSNNPFGSDHISFLQKGIHSVLSIHGDDEGYPHYHQSADNLDQVDPSLYAMITKMNAGALLRLAGIDA</sequence>